<protein>
    <submittedName>
        <fullName evidence="4">LysM domain/BON superfamily protein</fullName>
    </submittedName>
</protein>
<dbReference type="Gene3D" id="3.10.350.10">
    <property type="entry name" value="LysM domain"/>
    <property type="match status" value="2"/>
</dbReference>
<feature type="compositionally biased region" description="Polar residues" evidence="1">
    <location>
        <begin position="118"/>
        <end position="130"/>
    </location>
</feature>
<feature type="compositionally biased region" description="Basic and acidic residues" evidence="1">
    <location>
        <begin position="229"/>
        <end position="241"/>
    </location>
</feature>
<keyword evidence="2" id="KW-1133">Transmembrane helix</keyword>
<dbReference type="PROSITE" id="PS51782">
    <property type="entry name" value="LYSM"/>
    <property type="match status" value="2"/>
</dbReference>
<feature type="region of interest" description="Disordered" evidence="1">
    <location>
        <begin position="110"/>
        <end position="241"/>
    </location>
</feature>
<reference evidence="4" key="2">
    <citation type="journal article" date="2021" name="J Anim Sci Technol">
        <title>Complete genome sequence of Paenibacillus konkukensis sp. nov. SK3146 as a potential probiotic strain.</title>
        <authorList>
            <person name="Jung H.I."/>
            <person name="Park S."/>
            <person name="Niu K.M."/>
            <person name="Lee S.W."/>
            <person name="Kothari D."/>
            <person name="Yi K.J."/>
            <person name="Kim S.K."/>
        </authorList>
    </citation>
    <scope>NUCLEOTIDE SEQUENCE</scope>
    <source>
        <strain evidence="4">SK3146</strain>
    </source>
</reference>
<dbReference type="SMART" id="SM00257">
    <property type="entry name" value="LysM"/>
    <property type="match status" value="2"/>
</dbReference>
<dbReference type="PANTHER" id="PTHR33734">
    <property type="entry name" value="LYSM DOMAIN-CONTAINING GPI-ANCHORED PROTEIN 2"/>
    <property type="match status" value="1"/>
</dbReference>
<keyword evidence="5" id="KW-1185">Reference proteome</keyword>
<organism evidence="4 5">
    <name type="scientific">Paenibacillus konkukensis</name>
    <dbReference type="NCBI Taxonomy" id="2020716"/>
    <lineage>
        <taxon>Bacteria</taxon>
        <taxon>Bacillati</taxon>
        <taxon>Bacillota</taxon>
        <taxon>Bacilli</taxon>
        <taxon>Bacillales</taxon>
        <taxon>Paenibacillaceae</taxon>
        <taxon>Paenibacillus</taxon>
    </lineage>
</organism>
<feature type="compositionally biased region" description="Basic and acidic residues" evidence="1">
    <location>
        <begin position="172"/>
        <end position="182"/>
    </location>
</feature>
<name>A0ABY4RSV0_9BACL</name>
<reference evidence="4" key="1">
    <citation type="submission" date="2018-02" db="EMBL/GenBank/DDBJ databases">
        <authorList>
            <person name="Kim S.-K."/>
            <person name="Jung H.-I."/>
            <person name="Lee S.-W."/>
        </authorList>
    </citation>
    <scope>NUCLEOTIDE SEQUENCE</scope>
    <source>
        <strain evidence="4">SK3146</strain>
    </source>
</reference>
<evidence type="ECO:0000256" key="2">
    <source>
        <dbReference type="SAM" id="Phobius"/>
    </source>
</evidence>
<feature type="domain" description="LysM" evidence="3">
    <location>
        <begin position="313"/>
        <end position="360"/>
    </location>
</feature>
<dbReference type="CDD" id="cd00118">
    <property type="entry name" value="LysM"/>
    <property type="match status" value="2"/>
</dbReference>
<dbReference type="Proteomes" id="UP001057134">
    <property type="component" value="Chromosome"/>
</dbReference>
<gene>
    <name evidence="4" type="ORF">SK3146_03926</name>
</gene>
<feature type="domain" description="LysM" evidence="3">
    <location>
        <begin position="247"/>
        <end position="294"/>
    </location>
</feature>
<accession>A0ABY4RSV0</accession>
<dbReference type="EMBL" id="CP027059">
    <property type="protein sequence ID" value="UQZ84671.1"/>
    <property type="molecule type" value="Genomic_DNA"/>
</dbReference>
<evidence type="ECO:0000259" key="3">
    <source>
        <dbReference type="PROSITE" id="PS51782"/>
    </source>
</evidence>
<dbReference type="InterPro" id="IPR036779">
    <property type="entry name" value="LysM_dom_sf"/>
</dbReference>
<keyword evidence="2" id="KW-0472">Membrane</keyword>
<dbReference type="InterPro" id="IPR018392">
    <property type="entry name" value="LysM"/>
</dbReference>
<sequence>MENNHKHSAVESLTEEKALLSDQSRTVLHAKKKSRRLYTVVSVLLGTAIVGGAIAMVSAESGLTKTEAAEQAPVKTGTKTLAGSSLAYAASAESEQPGTADYQPTRVQAEADAADVQTVGSAQEAGSTVRSAEGGSKSSAVVRDLSQAKPKQVQSDKPAKDTVVTEGASGNKSKEAKSKSAEKAAPASPSPSPSPSSSLQAPLKAEGLSKESLQTSDTAKADNPGSADNAEKTDSASKSDKAVQLPASYIVKAGDTLFSLSVQFYRSPQYVSLIADSNHIKKTADLKAGDKLTIPQLPIEKTIKLPDYDFSVHDHTVKKGETLSSISKEYYQSAKHASFIASFNHLDENNPLKEGSVLKIPLSSAIDYN</sequence>
<feature type="transmembrane region" description="Helical" evidence="2">
    <location>
        <begin position="37"/>
        <end position="57"/>
    </location>
</feature>
<dbReference type="PANTHER" id="PTHR33734:SF22">
    <property type="entry name" value="MEMBRANE-BOUND LYTIC MUREIN TRANSGLYCOSYLASE D"/>
    <property type="match status" value="1"/>
</dbReference>
<keyword evidence="2" id="KW-0812">Transmembrane</keyword>
<dbReference type="SUPFAM" id="SSF54106">
    <property type="entry name" value="LysM domain"/>
    <property type="match status" value="1"/>
</dbReference>
<evidence type="ECO:0000256" key="1">
    <source>
        <dbReference type="SAM" id="MobiDB-lite"/>
    </source>
</evidence>
<evidence type="ECO:0000313" key="4">
    <source>
        <dbReference type="EMBL" id="UQZ84671.1"/>
    </source>
</evidence>
<proteinExistence type="predicted"/>
<dbReference type="Pfam" id="PF01476">
    <property type="entry name" value="LysM"/>
    <property type="match status" value="2"/>
</dbReference>
<evidence type="ECO:0000313" key="5">
    <source>
        <dbReference type="Proteomes" id="UP001057134"/>
    </source>
</evidence>